<feature type="domain" description="NB-ARC" evidence="8">
    <location>
        <begin position="1563"/>
        <end position="1734"/>
    </location>
</feature>
<feature type="domain" description="NB-ARC" evidence="8">
    <location>
        <begin position="123"/>
        <end position="296"/>
    </location>
</feature>
<accession>A0A8D7FEQ1</accession>
<evidence type="ECO:0000259" key="8">
    <source>
        <dbReference type="Pfam" id="PF00931"/>
    </source>
</evidence>
<dbReference type="FunFam" id="3.40.50.300:FF:001091">
    <property type="entry name" value="Probable disease resistance protein At1g61300"/>
    <property type="match status" value="2"/>
</dbReference>
<dbReference type="SUPFAM" id="SSF52540">
    <property type="entry name" value="P-loop containing nucleoside triphosphate hydrolases"/>
    <property type="match status" value="2"/>
</dbReference>
<evidence type="ECO:0000256" key="7">
    <source>
        <dbReference type="SAM" id="MobiDB-lite"/>
    </source>
</evidence>
<evidence type="ECO:0000313" key="12">
    <source>
        <dbReference type="EMBL" id="CAG1851052.1"/>
    </source>
</evidence>
<dbReference type="SMART" id="SM00369">
    <property type="entry name" value="LRR_TYP"/>
    <property type="match status" value="4"/>
</dbReference>
<keyword evidence="5" id="KW-0611">Plant defense</keyword>
<evidence type="ECO:0000256" key="5">
    <source>
        <dbReference type="ARBA" id="ARBA00022821"/>
    </source>
</evidence>
<dbReference type="Gene3D" id="1.10.8.430">
    <property type="entry name" value="Helical domain of apoptotic protease-activating factors"/>
    <property type="match status" value="2"/>
</dbReference>
<dbReference type="Gene3D" id="1.10.10.10">
    <property type="entry name" value="Winged helix-like DNA-binding domain superfamily/Winged helix DNA-binding domain"/>
    <property type="match status" value="2"/>
</dbReference>
<dbReference type="SUPFAM" id="SSF52058">
    <property type="entry name" value="L domain-like"/>
    <property type="match status" value="3"/>
</dbReference>
<dbReference type="InterPro" id="IPR036388">
    <property type="entry name" value="WH-like_DNA-bd_sf"/>
</dbReference>
<protein>
    <submittedName>
        <fullName evidence="12">(wild Malaysian banana) hypothetical protein</fullName>
    </submittedName>
</protein>
<proteinExistence type="inferred from homology"/>
<dbReference type="Gene3D" id="3.80.10.10">
    <property type="entry name" value="Ribonuclease Inhibitor"/>
    <property type="match status" value="6"/>
</dbReference>
<dbReference type="GO" id="GO:0042742">
    <property type="term" value="P:defense response to bacterium"/>
    <property type="evidence" value="ECO:0007669"/>
    <property type="project" value="UniProtKB-ARBA"/>
</dbReference>
<organism evidence="12">
    <name type="scientific">Musa acuminata subsp. malaccensis</name>
    <name type="common">Wild banana</name>
    <name type="synonym">Musa malaccensis</name>
    <dbReference type="NCBI Taxonomy" id="214687"/>
    <lineage>
        <taxon>Eukaryota</taxon>
        <taxon>Viridiplantae</taxon>
        <taxon>Streptophyta</taxon>
        <taxon>Embryophyta</taxon>
        <taxon>Tracheophyta</taxon>
        <taxon>Spermatophyta</taxon>
        <taxon>Magnoliopsida</taxon>
        <taxon>Liliopsida</taxon>
        <taxon>Zingiberales</taxon>
        <taxon>Musaceae</taxon>
        <taxon>Musa</taxon>
    </lineage>
</organism>
<feature type="region of interest" description="Disordered" evidence="7">
    <location>
        <begin position="30"/>
        <end position="51"/>
    </location>
</feature>
<evidence type="ECO:0000259" key="9">
    <source>
        <dbReference type="Pfam" id="PF18052"/>
    </source>
</evidence>
<evidence type="ECO:0000259" key="11">
    <source>
        <dbReference type="Pfam" id="PF25019"/>
    </source>
</evidence>
<dbReference type="Pfam" id="PF00931">
    <property type="entry name" value="NB-ARC"/>
    <property type="match status" value="2"/>
</dbReference>
<dbReference type="InterPro" id="IPR003591">
    <property type="entry name" value="Leu-rich_rpt_typical-subtyp"/>
</dbReference>
<dbReference type="InterPro" id="IPR041118">
    <property type="entry name" value="Rx_N"/>
</dbReference>
<feature type="domain" description="R13L1/DRL21-like LRR repeat region" evidence="11">
    <location>
        <begin position="641"/>
        <end position="776"/>
    </location>
</feature>
<feature type="non-terminal residue" evidence="12">
    <location>
        <position position="1"/>
    </location>
</feature>
<dbReference type="PRINTS" id="PR00364">
    <property type="entry name" value="DISEASERSIST"/>
</dbReference>
<dbReference type="InterPro" id="IPR002182">
    <property type="entry name" value="NB-ARC"/>
</dbReference>
<comment type="similarity">
    <text evidence="1">Belongs to the disease resistance NB-LRR family.</text>
</comment>
<dbReference type="InterPro" id="IPR032675">
    <property type="entry name" value="LRR_dom_sf"/>
</dbReference>
<dbReference type="EMBL" id="HG996468">
    <property type="protein sequence ID" value="CAG1851052.1"/>
    <property type="molecule type" value="Genomic_DNA"/>
</dbReference>
<keyword evidence="3" id="KW-0677">Repeat</keyword>
<keyword evidence="6" id="KW-0067">ATP-binding</keyword>
<dbReference type="GO" id="GO:0009626">
    <property type="term" value="P:plant-type hypersensitive response"/>
    <property type="evidence" value="ECO:0007669"/>
    <property type="project" value="UniProtKB-ARBA"/>
</dbReference>
<dbReference type="PANTHER" id="PTHR36766">
    <property type="entry name" value="PLANT BROAD-SPECTRUM MILDEW RESISTANCE PROTEIN RPW8"/>
    <property type="match status" value="1"/>
</dbReference>
<dbReference type="GO" id="GO:0043531">
    <property type="term" value="F:ADP binding"/>
    <property type="evidence" value="ECO:0007669"/>
    <property type="project" value="InterPro"/>
</dbReference>
<dbReference type="GO" id="GO:0005524">
    <property type="term" value="F:ATP binding"/>
    <property type="evidence" value="ECO:0007669"/>
    <property type="project" value="UniProtKB-KW"/>
</dbReference>
<dbReference type="InterPro" id="IPR027417">
    <property type="entry name" value="P-loop_NTPase"/>
</dbReference>
<dbReference type="PANTHER" id="PTHR36766:SF40">
    <property type="entry name" value="DISEASE RESISTANCE PROTEIN RGA3"/>
    <property type="match status" value="1"/>
</dbReference>
<evidence type="ECO:0000256" key="1">
    <source>
        <dbReference type="ARBA" id="ARBA00008894"/>
    </source>
</evidence>
<feature type="compositionally biased region" description="Low complexity" evidence="7">
    <location>
        <begin position="37"/>
        <end position="47"/>
    </location>
</feature>
<dbReference type="Gene3D" id="1.20.5.4130">
    <property type="match status" value="1"/>
</dbReference>
<sequence>MKLKDTVYDADDLLDEIQFRVLKQQIEQQGAQGYEASNQSSSSSDLPSSKKRTISERVSRFFGREYDVIRVRKIQMKLDKYTTDIEHFIGKLDDVEKQMITSVVPRTTTSFPIETQVFGRDEQLNHLLEQLMKSADGSGSSNSSISTVTIVGIGGVGKTTLAQQAYNHERVKDYFHPKVWLCVSDNFNVERLTKEIIESITKNKCDLSNLNALQEEVKEKLTSKRFLLVLDDVWNEDSLKWKRFCAPLRYGEPGSKILVTTRSKKIAEMVGNPIPLYVLDDASYWEFFKKCAFGSEDAGEFPQLEAIAKKIAGRLKGLPLAARTVGGLLKAQMNEKHWRNIAGSEIWQLQQDEEGVLPVLQLSYQCLPSHLKRCFVFCSLFLKDRQFDERDLIRLWMAEGYVAQNNNMTMEDTGSRYFLDLVNRSFFQEAPLVNRSFFQVAPWGSQYVMHDLIHDLAQFISEGEFCRIDDVKSKEIPNTIRHLSTKLTEETKLIEFSCYEKLRTLMINYESHWYGFGVDGSLFLRFERLKNIRVLILRFFGLRELPETIGDLIHLSYLDISHNYQIWRLPESLCGLYNLRVLDLSECELQSLPHGMSKLINLMHLDAADKIISEINDVGKLTSLQGLCSFKVLKDQGHEVAQLGGLKQLRQLRITNLENVKSKQEAGMANLNNKQYLDELVLEWTSDDGSSLDGNELVVSEEVLEGLQPHQALKRLTIRGYIGVRSPSWLQTQFMTVSELKIYSHEEIKLEDIPECEELPCLGQLPSLEVLRIERMTAMKKVGDGFFGSRDQGKCFPSLEELTFRDMPQWEEWSWADGRQLFPCLRKLQIERCPRLKRMPPLPPSLFPRLRNLEIKRCPRLKRLPPLPPSLETLEIDEVGLTELPGLWEGIHGGGSCITASLSTLRIRKCPNLRNLEEGLLSHSNIEIAECAELKWQPVKGFKELTSLAALSLCSCPNLMGMTRDWAIDILLPPSIEELVLSDCGNLGKLLPGCLHNLTSLTRLEIGDCLSIESLPETSLLHLKRLQSLSIWHCDELRSIDGLTALKWLEFEDCKNLQSLPRELHVLPSLRLLAIIGCPEIQALPEKGLPTSLSNLHFEDCHPRLTEQLQKHLAEIKSSGRLAIREGTSHPTIASPHRFRWFFVVFGCFSFRALKRLTIRGYNGVRPPSWLQAQLLSNLITLELENCTAWEDLSCIGQLPNLKNLYVKGMPAVKQISHGLSTESKFLPNLEELVLENMVALEELPSLGQLPYQGKCLPSLEKLKFRDMPELEEWSWADGRRLFPCLRILEIVECLRLKRLPPLPPVETLRLDKVGLTEVAGLREGIHGGDSCITASLSSMEISQCLNLRNLEEGLLSHSFPNIGDIAILESGLGSFGSSCIGGLIRKITDCLIERVSEDPGVADLHELRNTLSVTERIIGRVENMWIKDKGTKKQLKELVMELKDTVYDADDLLDEIQFRVLKQQIEQQGAQGYEASNQSSFSSDLPPRIKRNIYERVGRFFGREDDVDRVRENQSKLDKYTTEIEHFIGKLDAADKQMITSVVPRTTTSFPTETQVFGRDEQLNHLLEQLMKSADGSGSSNSSISTLIIFGIGGVGKTTLARQAYNHERLKDYFHHKVWLCVSDNFNVERLTKEIIESITKNKCDLSNLNTLQVVVKEKLTSKRFLLVLDDVWNEDSLEWERFCAPLRSGVPGSKILVTTRSRKIAEMVGNPIPLDGLDETSYWKLFKKCAFGSEYAGECPQLEDIAKKIASRLKGLPLAARMVGGLLKERMNETDWRNIAESEIWQIQHDGKGVLVLPVLQLSYQCLPSHLKRCFLFCAMFPKDHRFDKEDLVRLWMAEGYVARDNNMTMEDTGSRYFLDLVNRSFFQEAPWRSIYVMHDLIHDLAQFISEGEFCRIDDDKSKEIPNTTRHLSATLTDGTKLMKFSCYEKLRTLMINYGSYIKQEASKANLNNKQYLDKLVLEWTSDDGNELIMSKEKIGGLIHLRYLDISYNNYIRRLPESLCGLYNLRVLDLLFCELQSLPHGMSKLINLMHLIVEDKIISEINDVGKLTSLQKLCSFKVLKDQGHEVAQLGSLKQLHGQLRITNLENVESKQEASKANLNNKQYLEKLVLEWTSDDGNELIMSKEVLEGLQPHQALKRLTIRGYTGVRSPSWLQAQFMIVSELKIYSLEEIKLVDIPECEELPCLGQLPSLKVLRIQKMPAVKKVGDGFFGSRDQGKCFPSLEELTFRDMPEWEEWSWADGRQLFPCLRKLEIESCPKLKRMPPLP</sequence>
<dbReference type="InterPro" id="IPR042197">
    <property type="entry name" value="Apaf_helical"/>
</dbReference>
<evidence type="ECO:0000256" key="3">
    <source>
        <dbReference type="ARBA" id="ARBA00022737"/>
    </source>
</evidence>
<dbReference type="InterPro" id="IPR056789">
    <property type="entry name" value="LRR_R13L1-DRL21"/>
</dbReference>
<reference evidence="12" key="1">
    <citation type="submission" date="2021-03" db="EMBL/GenBank/DDBJ databases">
        <authorList>
            <consortium name="Genoscope - CEA"/>
            <person name="William W."/>
        </authorList>
    </citation>
    <scope>NUCLEOTIDE SEQUENCE</scope>
    <source>
        <strain evidence="12">Doubled-haploid Pahang</strain>
    </source>
</reference>
<feature type="domain" description="Disease resistance N-terminal" evidence="9">
    <location>
        <begin position="1383"/>
        <end position="1472"/>
    </location>
</feature>
<feature type="domain" description="R13L1/DRL21-like LRR repeat region" evidence="11">
    <location>
        <begin position="1153"/>
        <end position="1210"/>
    </location>
</feature>
<feature type="domain" description="R13L1/DRL21-like LRR repeat region" evidence="11">
    <location>
        <begin position="1944"/>
        <end position="2040"/>
    </location>
</feature>
<dbReference type="InterPro" id="IPR058922">
    <property type="entry name" value="WHD_DRP"/>
</dbReference>
<gene>
    <name evidence="12" type="ORF">GSMUA_195140.1</name>
</gene>
<dbReference type="Pfam" id="PF23559">
    <property type="entry name" value="WHD_DRP"/>
    <property type="match status" value="2"/>
</dbReference>
<evidence type="ECO:0000256" key="4">
    <source>
        <dbReference type="ARBA" id="ARBA00022741"/>
    </source>
</evidence>
<evidence type="ECO:0000256" key="6">
    <source>
        <dbReference type="ARBA" id="ARBA00022840"/>
    </source>
</evidence>
<dbReference type="SUPFAM" id="SSF52047">
    <property type="entry name" value="RNI-like"/>
    <property type="match status" value="1"/>
</dbReference>
<keyword evidence="2" id="KW-0433">Leucine-rich repeat</keyword>
<feature type="domain" description="R13L1/DRL21-like LRR repeat region" evidence="11">
    <location>
        <begin position="2073"/>
        <end position="2204"/>
    </location>
</feature>
<evidence type="ECO:0000256" key="2">
    <source>
        <dbReference type="ARBA" id="ARBA00022614"/>
    </source>
</evidence>
<feature type="domain" description="Disease resistance protein winged helix" evidence="10">
    <location>
        <begin position="380"/>
        <end position="457"/>
    </location>
</feature>
<keyword evidence="4" id="KW-0547">Nucleotide-binding</keyword>
<dbReference type="Gene3D" id="3.40.50.300">
    <property type="entry name" value="P-loop containing nucleotide triphosphate hydrolases"/>
    <property type="match status" value="2"/>
</dbReference>
<dbReference type="Pfam" id="PF25019">
    <property type="entry name" value="LRR_R13L1-DRL21"/>
    <property type="match status" value="4"/>
</dbReference>
<evidence type="ECO:0000259" key="10">
    <source>
        <dbReference type="Pfam" id="PF23559"/>
    </source>
</evidence>
<dbReference type="GO" id="GO:0002758">
    <property type="term" value="P:innate immune response-activating signaling pathway"/>
    <property type="evidence" value="ECO:0007669"/>
    <property type="project" value="UniProtKB-ARBA"/>
</dbReference>
<feature type="domain" description="Disease resistance protein winged helix" evidence="10">
    <location>
        <begin position="1822"/>
        <end position="1888"/>
    </location>
</feature>
<dbReference type="Pfam" id="PF18052">
    <property type="entry name" value="Rx_N"/>
    <property type="match status" value="1"/>
</dbReference>
<name>A0A8D7FEQ1_MUSAM</name>
<dbReference type="FunFam" id="1.10.10.10:FF:000322">
    <property type="entry name" value="Probable disease resistance protein At1g63360"/>
    <property type="match status" value="1"/>
</dbReference>